<protein>
    <submittedName>
        <fullName evidence="2">HET-domain-containing protein</fullName>
    </submittedName>
</protein>
<dbReference type="AlphaFoldDB" id="A0A8E2JN51"/>
<feature type="non-terminal residue" evidence="2">
    <location>
        <position position="115"/>
    </location>
</feature>
<evidence type="ECO:0000313" key="3">
    <source>
        <dbReference type="Proteomes" id="UP000250140"/>
    </source>
</evidence>
<gene>
    <name evidence="2" type="ORF">AOQ84DRAFT_277353</name>
</gene>
<reference evidence="2 3" key="1">
    <citation type="journal article" date="2016" name="Nat. Commun.">
        <title>Ectomycorrhizal ecology is imprinted in the genome of the dominant symbiotic fungus Cenococcum geophilum.</title>
        <authorList>
            <consortium name="DOE Joint Genome Institute"/>
            <person name="Peter M."/>
            <person name="Kohler A."/>
            <person name="Ohm R.A."/>
            <person name="Kuo A."/>
            <person name="Krutzmann J."/>
            <person name="Morin E."/>
            <person name="Arend M."/>
            <person name="Barry K.W."/>
            <person name="Binder M."/>
            <person name="Choi C."/>
            <person name="Clum A."/>
            <person name="Copeland A."/>
            <person name="Grisel N."/>
            <person name="Haridas S."/>
            <person name="Kipfer T."/>
            <person name="LaButti K."/>
            <person name="Lindquist E."/>
            <person name="Lipzen A."/>
            <person name="Maire R."/>
            <person name="Meier B."/>
            <person name="Mihaltcheva S."/>
            <person name="Molinier V."/>
            <person name="Murat C."/>
            <person name="Poggeler S."/>
            <person name="Quandt C.A."/>
            <person name="Sperisen C."/>
            <person name="Tritt A."/>
            <person name="Tisserant E."/>
            <person name="Crous P.W."/>
            <person name="Henrissat B."/>
            <person name="Nehls U."/>
            <person name="Egli S."/>
            <person name="Spatafora J.W."/>
            <person name="Grigoriev I.V."/>
            <person name="Martin F.M."/>
        </authorList>
    </citation>
    <scope>NUCLEOTIDE SEQUENCE [LARGE SCALE GENOMIC DNA]</scope>
    <source>
        <strain evidence="2 3">CBS 207.34</strain>
    </source>
</reference>
<accession>A0A8E2JN51</accession>
<dbReference type="PANTHER" id="PTHR24148">
    <property type="entry name" value="ANKYRIN REPEAT DOMAIN-CONTAINING PROTEIN 39 HOMOLOG-RELATED"/>
    <property type="match status" value="1"/>
</dbReference>
<dbReference type="InterPro" id="IPR052895">
    <property type="entry name" value="HetReg/Transcr_Mod"/>
</dbReference>
<dbReference type="Pfam" id="PF06985">
    <property type="entry name" value="HET"/>
    <property type="match status" value="1"/>
</dbReference>
<dbReference type="EMBL" id="KV750778">
    <property type="protein sequence ID" value="OCL03258.1"/>
    <property type="molecule type" value="Genomic_DNA"/>
</dbReference>
<dbReference type="OrthoDB" id="2157530at2759"/>
<dbReference type="Proteomes" id="UP000250140">
    <property type="component" value="Unassembled WGS sequence"/>
</dbReference>
<dbReference type="InterPro" id="IPR010730">
    <property type="entry name" value="HET"/>
</dbReference>
<sequence length="115" mass="13308">FRLLTLLPALKFEETIQCTVDDYELDDPTRPPHKALSYLWGDPSRTIPMLLQGKTANITENLHEALQYVRKNDRKIILWVDALCIDQQNIHERTAQVSQMRDIYTGADEVLAWLG</sequence>
<dbReference type="PANTHER" id="PTHR24148:SF73">
    <property type="entry name" value="HET DOMAIN PROTEIN (AFU_ORTHOLOGUE AFUA_8G01020)"/>
    <property type="match status" value="1"/>
</dbReference>
<evidence type="ECO:0000313" key="2">
    <source>
        <dbReference type="EMBL" id="OCL03258.1"/>
    </source>
</evidence>
<feature type="non-terminal residue" evidence="2">
    <location>
        <position position="1"/>
    </location>
</feature>
<keyword evidence="3" id="KW-1185">Reference proteome</keyword>
<feature type="domain" description="Heterokaryon incompatibility" evidence="1">
    <location>
        <begin position="34"/>
        <end position="115"/>
    </location>
</feature>
<organism evidence="2 3">
    <name type="scientific">Glonium stellatum</name>
    <dbReference type="NCBI Taxonomy" id="574774"/>
    <lineage>
        <taxon>Eukaryota</taxon>
        <taxon>Fungi</taxon>
        <taxon>Dikarya</taxon>
        <taxon>Ascomycota</taxon>
        <taxon>Pezizomycotina</taxon>
        <taxon>Dothideomycetes</taxon>
        <taxon>Pleosporomycetidae</taxon>
        <taxon>Gloniales</taxon>
        <taxon>Gloniaceae</taxon>
        <taxon>Glonium</taxon>
    </lineage>
</organism>
<proteinExistence type="predicted"/>
<name>A0A8E2JN51_9PEZI</name>
<evidence type="ECO:0000259" key="1">
    <source>
        <dbReference type="Pfam" id="PF06985"/>
    </source>
</evidence>